<keyword evidence="3" id="KW-1185">Reference proteome</keyword>
<protein>
    <recommendedName>
        <fullName evidence="4">Zn(2)-C6 fungal-type domain-containing protein</fullName>
    </recommendedName>
</protein>
<comment type="caution">
    <text evidence="2">The sequence shown here is derived from an EMBL/GenBank/DDBJ whole genome shotgun (WGS) entry which is preliminary data.</text>
</comment>
<feature type="region of interest" description="Disordered" evidence="1">
    <location>
        <begin position="1"/>
        <end position="83"/>
    </location>
</feature>
<feature type="compositionally biased region" description="Basic residues" evidence="1">
    <location>
        <begin position="21"/>
        <end position="37"/>
    </location>
</feature>
<dbReference type="GO" id="GO:0000981">
    <property type="term" value="F:DNA-binding transcription factor activity, RNA polymerase II-specific"/>
    <property type="evidence" value="ECO:0007669"/>
    <property type="project" value="InterPro"/>
</dbReference>
<evidence type="ECO:0008006" key="4">
    <source>
        <dbReference type="Google" id="ProtNLM"/>
    </source>
</evidence>
<evidence type="ECO:0000313" key="3">
    <source>
        <dbReference type="Proteomes" id="UP000439903"/>
    </source>
</evidence>
<dbReference type="SUPFAM" id="SSF57701">
    <property type="entry name" value="Zn2/Cys6 DNA-binding domain"/>
    <property type="match status" value="1"/>
</dbReference>
<sequence>MYQDKNSFVIENDSEQTKTFSRVRAKHACGPCRKSKKRCEEDDQSRDHPTNSNRNRRNRNSNANRNSATTGHQSDNNAIGVFTSGGTEYNVSDYIEPNLFLPIYPYNIYFN</sequence>
<dbReference type="EMBL" id="WTPW01000420">
    <property type="protein sequence ID" value="KAF0512848.1"/>
    <property type="molecule type" value="Genomic_DNA"/>
</dbReference>
<dbReference type="InterPro" id="IPR036864">
    <property type="entry name" value="Zn2-C6_fun-type_DNA-bd_sf"/>
</dbReference>
<evidence type="ECO:0000256" key="1">
    <source>
        <dbReference type="SAM" id="MobiDB-lite"/>
    </source>
</evidence>
<dbReference type="AlphaFoldDB" id="A0A8H4AMD1"/>
<proteinExistence type="predicted"/>
<reference evidence="2 3" key="1">
    <citation type="journal article" date="2019" name="Environ. Microbiol.">
        <title>At the nexus of three kingdoms: the genome of the mycorrhizal fungus Gigaspora margarita provides insights into plant, endobacterial and fungal interactions.</title>
        <authorList>
            <person name="Venice F."/>
            <person name="Ghignone S."/>
            <person name="Salvioli di Fossalunga A."/>
            <person name="Amselem J."/>
            <person name="Novero M."/>
            <person name="Xianan X."/>
            <person name="Sedzielewska Toro K."/>
            <person name="Morin E."/>
            <person name="Lipzen A."/>
            <person name="Grigoriev I.V."/>
            <person name="Henrissat B."/>
            <person name="Martin F.M."/>
            <person name="Bonfante P."/>
        </authorList>
    </citation>
    <scope>NUCLEOTIDE SEQUENCE [LARGE SCALE GENOMIC DNA]</scope>
    <source>
        <strain evidence="2 3">BEG34</strain>
    </source>
</reference>
<organism evidence="2 3">
    <name type="scientific">Gigaspora margarita</name>
    <dbReference type="NCBI Taxonomy" id="4874"/>
    <lineage>
        <taxon>Eukaryota</taxon>
        <taxon>Fungi</taxon>
        <taxon>Fungi incertae sedis</taxon>
        <taxon>Mucoromycota</taxon>
        <taxon>Glomeromycotina</taxon>
        <taxon>Glomeromycetes</taxon>
        <taxon>Diversisporales</taxon>
        <taxon>Gigasporaceae</taxon>
        <taxon>Gigaspora</taxon>
    </lineage>
</organism>
<dbReference type="Proteomes" id="UP000439903">
    <property type="component" value="Unassembled WGS sequence"/>
</dbReference>
<name>A0A8H4AMD1_GIGMA</name>
<dbReference type="OrthoDB" id="270167at2759"/>
<accession>A0A8H4AMD1</accession>
<dbReference type="GO" id="GO:0008270">
    <property type="term" value="F:zinc ion binding"/>
    <property type="evidence" value="ECO:0007669"/>
    <property type="project" value="InterPro"/>
</dbReference>
<evidence type="ECO:0000313" key="2">
    <source>
        <dbReference type="EMBL" id="KAF0512848.1"/>
    </source>
</evidence>
<gene>
    <name evidence="2" type="ORF">F8M41_017897</name>
</gene>